<dbReference type="AlphaFoldDB" id="A0AAX2A419"/>
<dbReference type="EMBL" id="CP031217">
    <property type="protein sequence ID" value="AXH11654.1"/>
    <property type="molecule type" value="Genomic_DNA"/>
</dbReference>
<evidence type="ECO:0000313" key="3">
    <source>
        <dbReference type="Proteomes" id="UP000253850"/>
    </source>
</evidence>
<evidence type="ECO:0000313" key="1">
    <source>
        <dbReference type="EMBL" id="AXH11654.1"/>
    </source>
</evidence>
<reference evidence="2 4" key="1">
    <citation type="submission" date="2017-10" db="EMBL/GenBank/DDBJ databases">
        <title>Genomics of the genus Arcobacter.</title>
        <authorList>
            <person name="Perez-Cataluna A."/>
            <person name="Figueras M.J."/>
        </authorList>
    </citation>
    <scope>NUCLEOTIDE SEQUENCE [LARGE SCALE GENOMIC DNA]</scope>
    <source>
        <strain evidence="2 4">CECT 7835</strain>
    </source>
</reference>
<sequence>MQLSPSYAKHVEIVKELKMHSDFTATRAEYKDDFEKIYAEAKDSRVNLSSAKEFLNSLSEEELSTIQYYVGLADPIKTNSLSNEGAYNLLVHHYERFDFDQNGTTDVGLAQTASMIPVNMPDTEKKALVASLNEMEEGERFKAMFLIGLPDRIIIDNNGEFKPVYDDTVKDYNTILKMFDRILNPEPMSYTSPELKSVFSKFKDLFEKYYEEQKKLEETYKAESNLNAQAIKAKLS</sequence>
<organism evidence="2 4">
    <name type="scientific">Halarcobacter bivalviorum</name>
    <dbReference type="NCBI Taxonomy" id="663364"/>
    <lineage>
        <taxon>Bacteria</taxon>
        <taxon>Pseudomonadati</taxon>
        <taxon>Campylobacterota</taxon>
        <taxon>Epsilonproteobacteria</taxon>
        <taxon>Campylobacterales</taxon>
        <taxon>Arcobacteraceae</taxon>
        <taxon>Halarcobacter</taxon>
    </lineage>
</organism>
<dbReference type="EMBL" id="PDKM01000010">
    <property type="protein sequence ID" value="RXK08867.1"/>
    <property type="molecule type" value="Genomic_DNA"/>
</dbReference>
<gene>
    <name evidence="1" type="ORF">ABIV_0641</name>
    <name evidence="2" type="ORF">CRV05_13125</name>
</gene>
<evidence type="ECO:0000313" key="4">
    <source>
        <dbReference type="Proteomes" id="UP000289193"/>
    </source>
</evidence>
<dbReference type="RefSeq" id="WP_114838523.1">
    <property type="nucleotide sequence ID" value="NZ_CP031217.1"/>
</dbReference>
<dbReference type="Proteomes" id="UP000253850">
    <property type="component" value="Chromosome"/>
</dbReference>
<keyword evidence="4" id="KW-1185">Reference proteome</keyword>
<evidence type="ECO:0000313" key="2">
    <source>
        <dbReference type="EMBL" id="RXK08867.1"/>
    </source>
</evidence>
<reference evidence="1 3" key="2">
    <citation type="submission" date="2018-07" db="EMBL/GenBank/DDBJ databases">
        <title>Complete genome of the Arcobacter bivalviorum type strain LMG 26154.</title>
        <authorList>
            <person name="Miller W.G."/>
            <person name="Yee E."/>
            <person name="Bono J.L."/>
        </authorList>
    </citation>
    <scope>NUCLEOTIDE SEQUENCE [LARGE SCALE GENOMIC DNA]</scope>
    <source>
        <strain evidence="1 3">LMG 26154</strain>
    </source>
</reference>
<protein>
    <submittedName>
        <fullName evidence="2">Uncharacterized protein</fullName>
    </submittedName>
</protein>
<dbReference type="KEGG" id="hbv:ABIV_0641"/>
<name>A0AAX2A419_9BACT</name>
<proteinExistence type="predicted"/>
<dbReference type="Proteomes" id="UP000289193">
    <property type="component" value="Unassembled WGS sequence"/>
</dbReference>
<accession>A0AAX2A419</accession>